<evidence type="ECO:0000313" key="2">
    <source>
        <dbReference type="EMBL" id="GAU34340.1"/>
    </source>
</evidence>
<dbReference type="EMBL" id="DF973552">
    <property type="protein sequence ID" value="GAU34340.1"/>
    <property type="molecule type" value="Genomic_DNA"/>
</dbReference>
<evidence type="ECO:0000313" key="3">
    <source>
        <dbReference type="Proteomes" id="UP000242715"/>
    </source>
</evidence>
<organism evidence="2 3">
    <name type="scientific">Trifolium subterraneum</name>
    <name type="common">Subterranean clover</name>
    <dbReference type="NCBI Taxonomy" id="3900"/>
    <lineage>
        <taxon>Eukaryota</taxon>
        <taxon>Viridiplantae</taxon>
        <taxon>Streptophyta</taxon>
        <taxon>Embryophyta</taxon>
        <taxon>Tracheophyta</taxon>
        <taxon>Spermatophyta</taxon>
        <taxon>Magnoliopsida</taxon>
        <taxon>eudicotyledons</taxon>
        <taxon>Gunneridae</taxon>
        <taxon>Pentapetalae</taxon>
        <taxon>rosids</taxon>
        <taxon>fabids</taxon>
        <taxon>Fabales</taxon>
        <taxon>Fabaceae</taxon>
        <taxon>Papilionoideae</taxon>
        <taxon>50 kb inversion clade</taxon>
        <taxon>NPAAA clade</taxon>
        <taxon>Hologalegina</taxon>
        <taxon>IRL clade</taxon>
        <taxon>Trifolieae</taxon>
        <taxon>Trifolium</taxon>
    </lineage>
</organism>
<name>A0A2Z6NDA8_TRISU</name>
<reference evidence="3" key="1">
    <citation type="journal article" date="2017" name="Front. Plant Sci.">
        <title>Climate Clever Clovers: New Paradigm to Reduce the Environmental Footprint of Ruminants by Breeding Low Methanogenic Forages Utilizing Haplotype Variation.</title>
        <authorList>
            <person name="Kaur P."/>
            <person name="Appels R."/>
            <person name="Bayer P.E."/>
            <person name="Keeble-Gagnere G."/>
            <person name="Wang J."/>
            <person name="Hirakawa H."/>
            <person name="Shirasawa K."/>
            <person name="Vercoe P."/>
            <person name="Stefanova K."/>
            <person name="Durmic Z."/>
            <person name="Nichols P."/>
            <person name="Revell C."/>
            <person name="Isobe S.N."/>
            <person name="Edwards D."/>
            <person name="Erskine W."/>
        </authorList>
    </citation>
    <scope>NUCLEOTIDE SEQUENCE [LARGE SCALE GENOMIC DNA]</scope>
    <source>
        <strain evidence="3">cv. Daliak</strain>
    </source>
</reference>
<feature type="region of interest" description="Disordered" evidence="1">
    <location>
        <begin position="48"/>
        <end position="73"/>
    </location>
</feature>
<feature type="compositionally biased region" description="Basic and acidic residues" evidence="1">
    <location>
        <begin position="48"/>
        <end position="66"/>
    </location>
</feature>
<dbReference type="Proteomes" id="UP000242715">
    <property type="component" value="Unassembled WGS sequence"/>
</dbReference>
<gene>
    <name evidence="2" type="ORF">TSUD_20470</name>
</gene>
<sequence>MQNKRNVQLLIQSTINNLKNKIKQVNNNSWTETETESERGTKITGCRRVSERERRVTGSDHAREKASPSPVRTEGVVAVDGAMVAEELRRHFGRYI</sequence>
<dbReference type="AlphaFoldDB" id="A0A2Z6NDA8"/>
<accession>A0A2Z6NDA8</accession>
<evidence type="ECO:0000256" key="1">
    <source>
        <dbReference type="SAM" id="MobiDB-lite"/>
    </source>
</evidence>
<keyword evidence="3" id="KW-1185">Reference proteome</keyword>
<proteinExistence type="predicted"/>
<protein>
    <submittedName>
        <fullName evidence="2">Uncharacterized protein</fullName>
    </submittedName>
</protein>